<proteinExistence type="predicted"/>
<dbReference type="OrthoDB" id="10010588at2759"/>
<organism evidence="4 5">
    <name type="scientific">Rotaria sordida</name>
    <dbReference type="NCBI Taxonomy" id="392033"/>
    <lineage>
        <taxon>Eukaryota</taxon>
        <taxon>Metazoa</taxon>
        <taxon>Spiralia</taxon>
        <taxon>Gnathifera</taxon>
        <taxon>Rotifera</taxon>
        <taxon>Eurotatoria</taxon>
        <taxon>Bdelloidea</taxon>
        <taxon>Philodinida</taxon>
        <taxon>Philodinidae</taxon>
        <taxon>Rotaria</taxon>
    </lineage>
</organism>
<dbReference type="Proteomes" id="UP000663889">
    <property type="component" value="Unassembled WGS sequence"/>
</dbReference>
<dbReference type="EMBL" id="CAJOAX010000099">
    <property type="protein sequence ID" value="CAF3508559.1"/>
    <property type="molecule type" value="Genomic_DNA"/>
</dbReference>
<name>A0A818UY13_9BILA</name>
<dbReference type="AlphaFoldDB" id="A0A818UY13"/>
<dbReference type="Proteomes" id="UP000663882">
    <property type="component" value="Unassembled WGS sequence"/>
</dbReference>
<sequence length="293" mass="33039">MTSELLSAPDFAGYKLNDSSGFTLDVELPDWYSYNDSLWFNKSKLSFTNISYVIEGSSWGEVLVIANASYLQGITGEFDGDISGRPWTYRCANTSSTDINIVAANDTIIQNRVRGNDYGRKFLFLSPTESSCHCDIGLWRGEISLEALRGGEEQSYGWYYWFRANATIEWTNRTIFLNSLLWTGTCHDLAKMPYLRESRRSIGINNFLMNISTINRMTNRDIDNLIVIGKTMAQTFLVNAATRLHPVEFSNGQAGGVAAAYAIMNQLNRIGQLLEEKHLIRLQSLVKTFTPLS</sequence>
<evidence type="ECO:0000313" key="2">
    <source>
        <dbReference type="EMBL" id="CAF1319478.1"/>
    </source>
</evidence>
<dbReference type="Pfam" id="PF12831">
    <property type="entry name" value="FAD_oxidored"/>
    <property type="match status" value="1"/>
</dbReference>
<comment type="caution">
    <text evidence="4">The sequence shown here is derived from an EMBL/GenBank/DDBJ whole genome shotgun (WGS) entry which is preliminary data.</text>
</comment>
<evidence type="ECO:0000313" key="4">
    <source>
        <dbReference type="EMBL" id="CAF3704414.1"/>
    </source>
</evidence>
<evidence type="ECO:0000313" key="5">
    <source>
        <dbReference type="Proteomes" id="UP000663874"/>
    </source>
</evidence>
<protein>
    <submittedName>
        <fullName evidence="4">Uncharacterized protein</fullName>
    </submittedName>
</protein>
<evidence type="ECO:0000313" key="1">
    <source>
        <dbReference type="EMBL" id="CAF0942604.1"/>
    </source>
</evidence>
<evidence type="ECO:0000313" key="3">
    <source>
        <dbReference type="EMBL" id="CAF3508559.1"/>
    </source>
</evidence>
<dbReference type="EMBL" id="CAJOBE010000983">
    <property type="protein sequence ID" value="CAF3704414.1"/>
    <property type="molecule type" value="Genomic_DNA"/>
</dbReference>
<gene>
    <name evidence="4" type="ORF">FNK824_LOCUS9387</name>
    <name evidence="3" type="ORF">OTI717_LOCUS2124</name>
    <name evidence="1" type="ORF">RFH988_LOCUS11172</name>
    <name evidence="2" type="ORF">SEV965_LOCUS27232</name>
</gene>
<reference evidence="4" key="1">
    <citation type="submission" date="2021-02" db="EMBL/GenBank/DDBJ databases">
        <authorList>
            <person name="Nowell W R."/>
        </authorList>
    </citation>
    <scope>NUCLEOTIDE SEQUENCE</scope>
</reference>
<dbReference type="EMBL" id="CAJNOU010002415">
    <property type="protein sequence ID" value="CAF1319478.1"/>
    <property type="molecule type" value="Genomic_DNA"/>
</dbReference>
<dbReference type="EMBL" id="CAJNOO010000436">
    <property type="protein sequence ID" value="CAF0942604.1"/>
    <property type="molecule type" value="Genomic_DNA"/>
</dbReference>
<accession>A0A818UY13</accession>
<dbReference type="Proteomes" id="UP000663874">
    <property type="component" value="Unassembled WGS sequence"/>
</dbReference>
<dbReference type="Proteomes" id="UP000663823">
    <property type="component" value="Unassembled WGS sequence"/>
</dbReference>